<dbReference type="PANTHER" id="PTHR12681">
    <property type="entry name" value="ZINC FINGER-CONTAINING PROTEIN P48ZNF"/>
    <property type="match status" value="1"/>
</dbReference>
<dbReference type="EMBL" id="JAFEMO010000012">
    <property type="protein sequence ID" value="KAH7553471.1"/>
    <property type="molecule type" value="Genomic_DNA"/>
</dbReference>
<dbReference type="PANTHER" id="PTHR12681:SF0">
    <property type="entry name" value="ZINC FINGER CCCH DOMAIN-CONTAINING PROTEIN 15"/>
    <property type="match status" value="1"/>
</dbReference>
<evidence type="ECO:0000256" key="3">
    <source>
        <dbReference type="ARBA" id="ARBA00022833"/>
    </source>
</evidence>
<comment type="caution">
    <text evidence="7">The sequence shown here is derived from an EMBL/GenBank/DDBJ whole genome shotgun (WGS) entry which is preliminary data.</text>
</comment>
<dbReference type="SMART" id="SM00356">
    <property type="entry name" value="ZnF_C3H1"/>
    <property type="match status" value="2"/>
</dbReference>
<dbReference type="InterPro" id="IPR036855">
    <property type="entry name" value="Znf_CCCH_sf"/>
</dbReference>
<dbReference type="InterPro" id="IPR032378">
    <property type="entry name" value="ZC3H15/TMA46_C"/>
</dbReference>
<reference evidence="7 8" key="1">
    <citation type="submission" date="2021-02" db="EMBL/GenBank/DDBJ databases">
        <title>Plant Genome Project.</title>
        <authorList>
            <person name="Zhang R.-G."/>
        </authorList>
    </citation>
    <scope>NUCLEOTIDE SEQUENCE [LARGE SCALE GENOMIC DNA]</scope>
    <source>
        <tissue evidence="7">Leaves</tissue>
    </source>
</reference>
<name>A0ABQ8HAF4_9ROSI</name>
<feature type="zinc finger region" description="C3H1-type" evidence="4">
    <location>
        <begin position="79"/>
        <end position="106"/>
    </location>
</feature>
<feature type="zinc finger region" description="C3H1-type" evidence="4">
    <location>
        <begin position="154"/>
        <end position="192"/>
    </location>
</feature>
<evidence type="ECO:0000256" key="4">
    <source>
        <dbReference type="PROSITE-ProRule" id="PRU00723"/>
    </source>
</evidence>
<evidence type="ECO:0000256" key="5">
    <source>
        <dbReference type="SAM" id="MobiDB-lite"/>
    </source>
</evidence>
<organism evidence="7 8">
    <name type="scientific">Xanthoceras sorbifolium</name>
    <dbReference type="NCBI Taxonomy" id="99658"/>
    <lineage>
        <taxon>Eukaryota</taxon>
        <taxon>Viridiplantae</taxon>
        <taxon>Streptophyta</taxon>
        <taxon>Embryophyta</taxon>
        <taxon>Tracheophyta</taxon>
        <taxon>Spermatophyta</taxon>
        <taxon>Magnoliopsida</taxon>
        <taxon>eudicotyledons</taxon>
        <taxon>Gunneridae</taxon>
        <taxon>Pentapetalae</taxon>
        <taxon>rosids</taxon>
        <taxon>malvids</taxon>
        <taxon>Sapindales</taxon>
        <taxon>Sapindaceae</taxon>
        <taxon>Xanthoceroideae</taxon>
        <taxon>Xanthoceras</taxon>
    </lineage>
</organism>
<evidence type="ECO:0000313" key="7">
    <source>
        <dbReference type="EMBL" id="KAH7553471.1"/>
    </source>
</evidence>
<evidence type="ECO:0000256" key="1">
    <source>
        <dbReference type="ARBA" id="ARBA00022723"/>
    </source>
</evidence>
<dbReference type="SUPFAM" id="SSF90229">
    <property type="entry name" value="CCCH zinc finger"/>
    <property type="match status" value="1"/>
</dbReference>
<keyword evidence="2 4" id="KW-0863">Zinc-finger</keyword>
<feature type="domain" description="C3H1-type" evidence="6">
    <location>
        <begin position="154"/>
        <end position="192"/>
    </location>
</feature>
<feature type="region of interest" description="Disordered" evidence="5">
    <location>
        <begin position="329"/>
        <end position="355"/>
    </location>
</feature>
<gene>
    <name evidence="7" type="ORF">JRO89_XS12G0015900</name>
</gene>
<dbReference type="Gene3D" id="4.10.1000.10">
    <property type="entry name" value="Zinc finger, CCCH-type"/>
    <property type="match status" value="1"/>
</dbReference>
<keyword evidence="8" id="KW-1185">Reference proteome</keyword>
<accession>A0ABQ8HAF4</accession>
<dbReference type="Pfam" id="PF16543">
    <property type="entry name" value="DFRP_C"/>
    <property type="match status" value="1"/>
</dbReference>
<evidence type="ECO:0000259" key="6">
    <source>
        <dbReference type="PROSITE" id="PS50103"/>
    </source>
</evidence>
<keyword evidence="1 4" id="KW-0479">Metal-binding</keyword>
<sequence length="375" mass="43141">MPPKQQSKAELAKKQKIVEDKTFGLKNKNKSKNVQRYVQSLKQNVQPKPDATTKVRFSSSSLPSLVFFFQHFNFFFCVDPKSILCEFYKAGQCAKGFKCKFSHDLNIQRKGEKIDLYSDKRDQVSVSSGNMEDWDQETLEKVVESKVNEYKQNKPTDIVCKYFLEAVEKKQYGWFWVCPNGGKDCHYRHALPSGYVLKSQMKALLEEESEKIPIEEEIENQRAKITTSTPMTPELFMEWKKKKMAERDAGLAALRAERAKNDRMSGRELFLSDSSWFVDDVEAYEKYQREEESNVIEQKVDLHSFLYIYPQSCYRLKLLSIANVNSAGDGPSTAATAVRDDEVIPGPADDDDDELDMDELNELEASLTKTSIEIK</sequence>
<keyword evidence="3 4" id="KW-0862">Zinc</keyword>
<dbReference type="InterPro" id="IPR000571">
    <property type="entry name" value="Znf_CCCH"/>
</dbReference>
<dbReference type="PROSITE" id="PS50103">
    <property type="entry name" value="ZF_C3H1"/>
    <property type="match status" value="2"/>
</dbReference>
<feature type="domain" description="C3H1-type" evidence="6">
    <location>
        <begin position="79"/>
        <end position="106"/>
    </location>
</feature>
<protein>
    <recommendedName>
        <fullName evidence="6">C3H1-type domain-containing protein</fullName>
    </recommendedName>
</protein>
<proteinExistence type="predicted"/>
<evidence type="ECO:0000256" key="2">
    <source>
        <dbReference type="ARBA" id="ARBA00022771"/>
    </source>
</evidence>
<evidence type="ECO:0000313" key="8">
    <source>
        <dbReference type="Proteomes" id="UP000827721"/>
    </source>
</evidence>
<dbReference type="Proteomes" id="UP000827721">
    <property type="component" value="Unassembled WGS sequence"/>
</dbReference>
<dbReference type="Gene3D" id="6.20.400.10">
    <property type="match status" value="1"/>
</dbReference>